<sequence length="102" mass="11203">MKPKFDNTAIVQDLVAVIIIIGIVRRAKLEPPGLLRDDGKSLDGMTIVPWSMGRALVWDTTCVDTLAASHLPSTSQKAAAAAESTQMLKRRKYSVICNDEYE</sequence>
<proteinExistence type="predicted"/>
<dbReference type="OrthoDB" id="2016582at2759"/>
<gene>
    <name evidence="1" type="primary">jg5968</name>
    <name evidence="1" type="ORF">PAEG_LOCUS13062</name>
</gene>
<evidence type="ECO:0000313" key="1">
    <source>
        <dbReference type="EMBL" id="CAH2235400.1"/>
    </source>
</evidence>
<organism evidence="1 2">
    <name type="scientific">Pararge aegeria aegeria</name>
    <dbReference type="NCBI Taxonomy" id="348720"/>
    <lineage>
        <taxon>Eukaryota</taxon>
        <taxon>Metazoa</taxon>
        <taxon>Ecdysozoa</taxon>
        <taxon>Arthropoda</taxon>
        <taxon>Hexapoda</taxon>
        <taxon>Insecta</taxon>
        <taxon>Pterygota</taxon>
        <taxon>Neoptera</taxon>
        <taxon>Endopterygota</taxon>
        <taxon>Lepidoptera</taxon>
        <taxon>Glossata</taxon>
        <taxon>Ditrysia</taxon>
        <taxon>Papilionoidea</taxon>
        <taxon>Nymphalidae</taxon>
        <taxon>Satyrinae</taxon>
        <taxon>Satyrini</taxon>
        <taxon>Parargina</taxon>
        <taxon>Pararge</taxon>
    </lineage>
</organism>
<name>A0A8S4RFA1_9NEOP</name>
<comment type="caution">
    <text evidence="1">The sequence shown here is derived from an EMBL/GenBank/DDBJ whole genome shotgun (WGS) entry which is preliminary data.</text>
</comment>
<accession>A0A8S4RFA1</accession>
<evidence type="ECO:0000313" key="2">
    <source>
        <dbReference type="Proteomes" id="UP000838756"/>
    </source>
</evidence>
<keyword evidence="2" id="KW-1185">Reference proteome</keyword>
<protein>
    <submittedName>
        <fullName evidence="1">Jg5968 protein</fullName>
    </submittedName>
</protein>
<dbReference type="AlphaFoldDB" id="A0A8S4RFA1"/>
<dbReference type="Proteomes" id="UP000838756">
    <property type="component" value="Unassembled WGS sequence"/>
</dbReference>
<dbReference type="EMBL" id="CAKXAJ010025123">
    <property type="protein sequence ID" value="CAH2235400.1"/>
    <property type="molecule type" value="Genomic_DNA"/>
</dbReference>
<reference evidence="1" key="1">
    <citation type="submission" date="2022-03" db="EMBL/GenBank/DDBJ databases">
        <authorList>
            <person name="Lindestad O."/>
        </authorList>
    </citation>
    <scope>NUCLEOTIDE SEQUENCE</scope>
</reference>